<protein>
    <recommendedName>
        <fullName evidence="4 9">Dolichyl-diphosphooligosaccharide--protein glycosyltransferase subunit DAD1</fullName>
        <shortName evidence="9">Oligosaccharyl transferase subunit DAD1</shortName>
    </recommendedName>
</protein>
<name>G1MPS2_MELGA</name>
<feature type="transmembrane region" description="Helical" evidence="9">
    <location>
        <begin position="253"/>
        <end position="272"/>
    </location>
</feature>
<feature type="transmembrane region" description="Helical" evidence="9">
    <location>
        <begin position="215"/>
        <end position="233"/>
    </location>
</feature>
<evidence type="ECO:0000313" key="11">
    <source>
        <dbReference type="Ensembl" id="ENSMGAP00000000029.2"/>
    </source>
</evidence>
<evidence type="ECO:0000256" key="2">
    <source>
        <dbReference type="ARBA" id="ARBA00004922"/>
    </source>
</evidence>
<dbReference type="PANTHER" id="PTHR10705">
    <property type="entry name" value="DOLICHYL-DIPHOSPHOOLIGOSACCHARIDE--PROTEIN GLYCOSYLTRANSFERASE SUBUNIT DAD1"/>
    <property type="match status" value="1"/>
</dbReference>
<feature type="region of interest" description="Disordered" evidence="10">
    <location>
        <begin position="43"/>
        <end position="65"/>
    </location>
</feature>
<dbReference type="GO" id="GO:0008250">
    <property type="term" value="C:oligosaccharyltransferase complex"/>
    <property type="evidence" value="ECO:0007669"/>
    <property type="project" value="InterPro"/>
</dbReference>
<dbReference type="GO" id="GO:0006487">
    <property type="term" value="P:protein N-linked glycosylation"/>
    <property type="evidence" value="ECO:0007669"/>
    <property type="project" value="TreeGrafter"/>
</dbReference>
<dbReference type="AlphaFoldDB" id="G1MPS2"/>
<evidence type="ECO:0000256" key="9">
    <source>
        <dbReference type="RuleBase" id="RU361136"/>
    </source>
</evidence>
<evidence type="ECO:0000256" key="8">
    <source>
        <dbReference type="ARBA" id="ARBA00023136"/>
    </source>
</evidence>
<evidence type="ECO:0000256" key="7">
    <source>
        <dbReference type="ARBA" id="ARBA00022989"/>
    </source>
</evidence>
<accession>G1MPS2</accession>
<dbReference type="OrthoDB" id="445566at2759"/>
<dbReference type="GeneTree" id="ENSGT00390000003324"/>
<dbReference type="InterPro" id="IPR003038">
    <property type="entry name" value="DAD/Ost2"/>
</dbReference>
<evidence type="ECO:0000256" key="3">
    <source>
        <dbReference type="ARBA" id="ARBA00009386"/>
    </source>
</evidence>
<feature type="transmembrane region" description="Helical" evidence="9">
    <location>
        <begin position="190"/>
        <end position="209"/>
    </location>
</feature>
<proteinExistence type="inferred from homology"/>
<evidence type="ECO:0000256" key="5">
    <source>
        <dbReference type="ARBA" id="ARBA00022692"/>
    </source>
</evidence>
<comment type="subcellular location">
    <subcellularLocation>
        <location evidence="1 9">Endoplasmic reticulum membrane</location>
        <topology evidence="1 9">Multi-pass membrane protein</topology>
    </subcellularLocation>
</comment>
<dbReference type="UniPathway" id="UPA00378"/>
<keyword evidence="6 9" id="KW-0256">Endoplasmic reticulum</keyword>
<reference evidence="11" key="3">
    <citation type="submission" date="2025-09" db="UniProtKB">
        <authorList>
            <consortium name="Ensembl"/>
        </authorList>
    </citation>
    <scope>IDENTIFICATION</scope>
</reference>
<dbReference type="GeneID" id="100547759"/>
<keyword evidence="5 9" id="KW-0812">Transmembrane</keyword>
<reference evidence="11 12" key="1">
    <citation type="journal article" date="2010" name="PLoS Biol.">
        <title>Multi-platform next-generation sequencing of the domestic turkey (Meleagris gallopavo): genome assembly and analysis.</title>
        <authorList>
            <person name="Dalloul R.A."/>
            <person name="Long J.A."/>
            <person name="Zimin A.V."/>
            <person name="Aslam L."/>
            <person name="Beal K."/>
            <person name="Blomberg L.A."/>
            <person name="Bouffard P."/>
            <person name="Burt D.W."/>
            <person name="Crasta O."/>
            <person name="Crooijmans R.P."/>
            <person name="Cooper K."/>
            <person name="Coulombe R.A."/>
            <person name="De S."/>
            <person name="Delany M.E."/>
            <person name="Dodgson J.B."/>
            <person name="Dong J.J."/>
            <person name="Evans C."/>
            <person name="Frederickson K.M."/>
            <person name="Flicek P."/>
            <person name="Florea L."/>
            <person name="Folkerts O."/>
            <person name="Groenen M.A."/>
            <person name="Harkins T.T."/>
            <person name="Herrero J."/>
            <person name="Hoffmann S."/>
            <person name="Megens H.J."/>
            <person name="Jiang A."/>
            <person name="de Jong P."/>
            <person name="Kaiser P."/>
            <person name="Kim H."/>
            <person name="Kim K.W."/>
            <person name="Kim S."/>
            <person name="Langenberger D."/>
            <person name="Lee M.K."/>
            <person name="Lee T."/>
            <person name="Mane S."/>
            <person name="Marcais G."/>
            <person name="Marz M."/>
            <person name="McElroy A.P."/>
            <person name="Modise T."/>
            <person name="Nefedov M."/>
            <person name="Notredame C."/>
            <person name="Paton I.R."/>
            <person name="Payne W.S."/>
            <person name="Pertea G."/>
            <person name="Prickett D."/>
            <person name="Puiu D."/>
            <person name="Qioa D."/>
            <person name="Raineri E."/>
            <person name="Ruffier M."/>
            <person name="Salzberg S.L."/>
            <person name="Schatz M.C."/>
            <person name="Scheuring C."/>
            <person name="Schmidt C.J."/>
            <person name="Schroeder S."/>
            <person name="Searle S.M."/>
            <person name="Smith E.J."/>
            <person name="Smith J."/>
            <person name="Sonstegard T.S."/>
            <person name="Stadler P.F."/>
            <person name="Tafer H."/>
            <person name="Tu Z.J."/>
            <person name="Van Tassell C.P."/>
            <person name="Vilella A.J."/>
            <person name="Williams K.P."/>
            <person name="Yorke J.A."/>
            <person name="Zhang L."/>
            <person name="Zhang H.B."/>
            <person name="Zhang X."/>
            <person name="Zhang Y."/>
            <person name="Reed K.M."/>
        </authorList>
    </citation>
    <scope>NUCLEOTIDE SEQUENCE [LARGE SCALE GENOMIC DNA]</scope>
</reference>
<reference evidence="11" key="2">
    <citation type="submission" date="2025-08" db="UniProtKB">
        <authorList>
            <consortium name="Ensembl"/>
        </authorList>
    </citation>
    <scope>IDENTIFICATION</scope>
</reference>
<dbReference type="HOGENOM" id="CLU_111220_2_1_1"/>
<evidence type="ECO:0000256" key="10">
    <source>
        <dbReference type="SAM" id="MobiDB-lite"/>
    </source>
</evidence>
<organism evidence="11 12">
    <name type="scientific">Meleagris gallopavo</name>
    <name type="common">Wild turkey</name>
    <dbReference type="NCBI Taxonomy" id="9103"/>
    <lineage>
        <taxon>Eukaryota</taxon>
        <taxon>Metazoa</taxon>
        <taxon>Chordata</taxon>
        <taxon>Craniata</taxon>
        <taxon>Vertebrata</taxon>
        <taxon>Euteleostomi</taxon>
        <taxon>Archelosauria</taxon>
        <taxon>Archosauria</taxon>
        <taxon>Dinosauria</taxon>
        <taxon>Saurischia</taxon>
        <taxon>Theropoda</taxon>
        <taxon>Coelurosauria</taxon>
        <taxon>Aves</taxon>
        <taxon>Neognathae</taxon>
        <taxon>Galloanserae</taxon>
        <taxon>Galliformes</taxon>
        <taxon>Phasianidae</taxon>
        <taxon>Meleagridinae</taxon>
        <taxon>Meleagris</taxon>
    </lineage>
</organism>
<gene>
    <name evidence="11" type="primary">DAD1</name>
</gene>
<keyword evidence="12" id="KW-1185">Reference proteome</keyword>
<evidence type="ECO:0000256" key="6">
    <source>
        <dbReference type="ARBA" id="ARBA00022824"/>
    </source>
</evidence>
<dbReference type="Pfam" id="PF02109">
    <property type="entry name" value="DAD"/>
    <property type="match status" value="1"/>
</dbReference>
<dbReference type="InParanoid" id="G1MPS2"/>
<comment type="function">
    <text evidence="9">Subunit of the oligosaccharyl transferase (OST) complex that catalyzes the initial transfer of a defined glycan (Glc(3)Man(9)GlcNAc(2) in eukaryotes) from the lipid carrier dolichol-pyrophosphate to an asparagine residue within an Asn-X-Ser/Thr consensus motif in nascent polypeptide chains, the first step in protein N-glycosylation. N-glycosylation occurs cotranslationally and the complex associates with the Sec61 complex at the channel-forming translocon complex that mediates protein translocation across the endoplasmic reticulum (ER). All subunits are required for a maximal enzyme activity.</text>
</comment>
<dbReference type="CTD" id="1603"/>
<keyword evidence="7 9" id="KW-1133">Transmembrane helix</keyword>
<evidence type="ECO:0000256" key="1">
    <source>
        <dbReference type="ARBA" id="ARBA00004477"/>
    </source>
</evidence>
<dbReference type="KEGG" id="mgp:100547759"/>
<sequence length="273" mass="29612">MPQKQTPGLGEKSQVPYWALQIKTGKTHTLRSHSAFCRTAGTPARQAPYKEHRQTATARPQLSPDKDGYGDWQASAHAPVRNTFQPIQHVVMRMRIISRKTSVPPFCEQDNCACALPLTRKWPGHAPALLCCVPEASPFCFRPPQLSWGGGTMSGAAGSGSAGSVGSVVRRFLAEYGSGTSSRLKVLDAYLLYVMLTGALQFGYCLGVGTFPFNSFLSGFISAVGSFILGVCLRIQINPQNKAEFQGISPERAFADFLFANTILHLVVINFVG</sequence>
<dbReference type="RefSeq" id="XP_003213036.2">
    <property type="nucleotide sequence ID" value="XM_003212988.3"/>
</dbReference>
<comment type="similarity">
    <text evidence="3 9">Belongs to the DAD/OST2 family.</text>
</comment>
<evidence type="ECO:0000256" key="4">
    <source>
        <dbReference type="ARBA" id="ARBA00018947"/>
    </source>
</evidence>
<dbReference type="Bgee" id="ENSMGAG00000000656">
    <property type="expression patterns" value="Expressed in pancreas and 17 other cell types or tissues"/>
</dbReference>
<comment type="pathway">
    <text evidence="2 9">Protein modification; protein glycosylation.</text>
</comment>
<comment type="subunit">
    <text evidence="9">Component of the oligosaccharyltransferase (OST) complex.</text>
</comment>
<dbReference type="Proteomes" id="UP000001645">
    <property type="component" value="Chromosome 29"/>
</dbReference>
<keyword evidence="8 9" id="KW-0472">Membrane</keyword>
<evidence type="ECO:0000313" key="12">
    <source>
        <dbReference type="Proteomes" id="UP000001645"/>
    </source>
</evidence>
<dbReference type="Ensembl" id="ENSMGAT00000000657.2">
    <property type="protein sequence ID" value="ENSMGAP00000000029.2"/>
    <property type="gene ID" value="ENSMGAG00000000656.2"/>
</dbReference>
<dbReference type="PANTHER" id="PTHR10705:SF0">
    <property type="entry name" value="DOLICHYL-DIPHOSPHOOLIGOSACCHARIDE--PROTEIN GLYCOSYLTRANSFERASE SUBUNIT DAD1"/>
    <property type="match status" value="1"/>
</dbReference>